<accession>A0A3B1CCI3</accession>
<feature type="domain" description="3-hydroxyacyl-CoA dehydrogenase C-terminal" evidence="11">
    <location>
        <begin position="486"/>
        <end position="577"/>
    </location>
</feature>
<dbReference type="Gene3D" id="3.90.226.10">
    <property type="entry name" value="2-enoyl-CoA Hydratase, Chain A, domain 1"/>
    <property type="match status" value="1"/>
</dbReference>
<keyword evidence="8" id="KW-0443">Lipid metabolism</keyword>
<evidence type="ECO:0000256" key="7">
    <source>
        <dbReference type="ARBA" id="ARBA00023027"/>
    </source>
</evidence>
<dbReference type="GO" id="GO:0006635">
    <property type="term" value="P:fatty acid beta-oxidation"/>
    <property type="evidence" value="ECO:0007669"/>
    <property type="project" value="UniProtKB-UniPathway"/>
</dbReference>
<dbReference type="PANTHER" id="PTHR43612">
    <property type="entry name" value="TRIFUNCTIONAL ENZYME SUBUNIT ALPHA"/>
    <property type="match status" value="1"/>
</dbReference>
<evidence type="ECO:0000259" key="11">
    <source>
        <dbReference type="Pfam" id="PF00725"/>
    </source>
</evidence>
<evidence type="ECO:0000256" key="1">
    <source>
        <dbReference type="ARBA" id="ARBA00005005"/>
    </source>
</evidence>
<evidence type="ECO:0000256" key="9">
    <source>
        <dbReference type="ARBA" id="ARBA00023239"/>
    </source>
</evidence>
<sequence>MATKRKFKNWWIDTDNDDITWLWLDKEKTEVNTLCAEVLKEFDKALDDIGKESPRGLVIISGKTGGFIAGADIKEFTALKTSEEALHVIKRGQSVFDKLEALPFTTVAAIDGFCLGGGMELALACNYRVATYDPGTKLGLPEVNLGIHPGFGGTMRLTRLIGGVAGLEMILSGRPVNAKKAKKLGIISMAVPLRGLKNAARLMIMKPQSRKSGIDIKRLADMSLVRPFVAKMMRKKVAARALKAHYPAPYAVIDLWEKYFGSDVKMLDEELKSISNLIAGETAQNLVRVFFLQEKLKAIGKKSKMKFSHIHVVGAGIMGGDIAAWAALKGFTVTLQDREPKFIAPAIKRAHKLFKKRLKEERLIQAAMDRLIPDVKGNGAVRADCVIEAVFEDVEIKKSVFKEIEPKLKRGSFIATNTSSIPIEELTDGLKDPRRLVGVHFFNPVAKMALVEVVKGRHTSKTVFDKAVASVHQIGKLPLPVTSKPGFLVNRVLIPYLMEGILMLEENIPAKAIDKAATGFGMPMGPVILADTVGLDICLHVGNIFAERMGMKVPEKLKTTVEAGHVGIKSGRGFYEYKNGKPVTPKDGGDGAGYKDLEERLMLRFLNECVACLREGIVADGDLVDAGMIFGSGFAPFTGGPVKYIMDKSPERLVARLGALEKKYGPRFCADDGWGASQLTGKD</sequence>
<evidence type="ECO:0000256" key="5">
    <source>
        <dbReference type="ARBA" id="ARBA00022832"/>
    </source>
</evidence>
<evidence type="ECO:0000256" key="4">
    <source>
        <dbReference type="ARBA" id="ARBA00012076"/>
    </source>
</evidence>
<dbReference type="AlphaFoldDB" id="A0A3B1CCI3"/>
<dbReference type="SUPFAM" id="SSF51735">
    <property type="entry name" value="NAD(P)-binding Rossmann-fold domains"/>
    <property type="match status" value="1"/>
</dbReference>
<dbReference type="PANTHER" id="PTHR43612:SF3">
    <property type="entry name" value="TRIFUNCTIONAL ENZYME SUBUNIT ALPHA, MITOCHONDRIAL"/>
    <property type="match status" value="1"/>
</dbReference>
<comment type="similarity">
    <text evidence="3">In the N-terminal section; belongs to the enoyl-CoA hydratase/isomerase family.</text>
</comment>
<dbReference type="CDD" id="cd06558">
    <property type="entry name" value="crotonase-like"/>
    <property type="match status" value="1"/>
</dbReference>
<dbReference type="InterPro" id="IPR008927">
    <property type="entry name" value="6-PGluconate_DH-like_C_sf"/>
</dbReference>
<dbReference type="Pfam" id="PF02737">
    <property type="entry name" value="3HCDH_N"/>
    <property type="match status" value="1"/>
</dbReference>
<dbReference type="InterPro" id="IPR006108">
    <property type="entry name" value="3HC_DH_C"/>
</dbReference>
<dbReference type="SUPFAM" id="SSF48179">
    <property type="entry name" value="6-phosphogluconate dehydrogenase C-terminal domain-like"/>
    <property type="match status" value="2"/>
</dbReference>
<dbReference type="Gene3D" id="1.10.1040.50">
    <property type="match status" value="1"/>
</dbReference>
<evidence type="ECO:0000256" key="6">
    <source>
        <dbReference type="ARBA" id="ARBA00023002"/>
    </source>
</evidence>
<dbReference type="GO" id="GO:0004300">
    <property type="term" value="F:enoyl-CoA hydratase activity"/>
    <property type="evidence" value="ECO:0007669"/>
    <property type="project" value="UniProtKB-EC"/>
</dbReference>
<gene>
    <name evidence="13" type="ORF">MNBD_NITROSPINAE02-1423</name>
</gene>
<name>A0A3B1CCI3_9ZZZZ</name>
<keyword evidence="9 13" id="KW-0456">Lyase</keyword>
<comment type="similarity">
    <text evidence="2">In the central section; belongs to the 3-hydroxyacyl-CoA dehydrogenase family.</text>
</comment>
<keyword evidence="6 13" id="KW-0560">Oxidoreductase</keyword>
<organism evidence="13">
    <name type="scientific">hydrothermal vent metagenome</name>
    <dbReference type="NCBI Taxonomy" id="652676"/>
    <lineage>
        <taxon>unclassified sequences</taxon>
        <taxon>metagenomes</taxon>
        <taxon>ecological metagenomes</taxon>
    </lineage>
</organism>
<dbReference type="GO" id="GO:0016509">
    <property type="term" value="F:long-chain (3S)-3-hydroxyacyl-CoA dehydrogenase (NAD+) activity"/>
    <property type="evidence" value="ECO:0007669"/>
    <property type="project" value="TreeGrafter"/>
</dbReference>
<evidence type="ECO:0000256" key="2">
    <source>
        <dbReference type="ARBA" id="ARBA00007005"/>
    </source>
</evidence>
<keyword evidence="5" id="KW-0276">Fatty acid metabolism</keyword>
<dbReference type="InterPro" id="IPR036291">
    <property type="entry name" value="NAD(P)-bd_dom_sf"/>
</dbReference>
<dbReference type="InterPro" id="IPR001753">
    <property type="entry name" value="Enoyl-CoA_hydra/iso"/>
</dbReference>
<keyword evidence="13" id="KW-0413">Isomerase</keyword>
<dbReference type="Pfam" id="PF00725">
    <property type="entry name" value="3HCDH"/>
    <property type="match status" value="1"/>
</dbReference>
<dbReference type="GO" id="GO:0070403">
    <property type="term" value="F:NAD+ binding"/>
    <property type="evidence" value="ECO:0007669"/>
    <property type="project" value="InterPro"/>
</dbReference>
<reference evidence="13" key="1">
    <citation type="submission" date="2018-06" db="EMBL/GenBank/DDBJ databases">
        <authorList>
            <person name="Zhirakovskaya E."/>
        </authorList>
    </citation>
    <scope>NUCLEOTIDE SEQUENCE</scope>
</reference>
<dbReference type="FunFam" id="3.90.226.10:FF:000011">
    <property type="entry name" value="Fatty acid oxidation complex subunit alpha"/>
    <property type="match status" value="1"/>
</dbReference>
<keyword evidence="10" id="KW-0511">Multifunctional enzyme</keyword>
<evidence type="ECO:0000256" key="8">
    <source>
        <dbReference type="ARBA" id="ARBA00023098"/>
    </source>
</evidence>
<dbReference type="GO" id="GO:0016853">
    <property type="term" value="F:isomerase activity"/>
    <property type="evidence" value="ECO:0007669"/>
    <property type="project" value="UniProtKB-KW"/>
</dbReference>
<evidence type="ECO:0000259" key="12">
    <source>
        <dbReference type="Pfam" id="PF02737"/>
    </source>
</evidence>
<keyword evidence="7" id="KW-0520">NAD</keyword>
<dbReference type="FunFam" id="3.40.50.720:FF:000009">
    <property type="entry name" value="Fatty oxidation complex, alpha subunit"/>
    <property type="match status" value="1"/>
</dbReference>
<dbReference type="Gene3D" id="3.40.50.720">
    <property type="entry name" value="NAD(P)-binding Rossmann-like Domain"/>
    <property type="match status" value="1"/>
</dbReference>
<evidence type="ECO:0000256" key="3">
    <source>
        <dbReference type="ARBA" id="ARBA00008750"/>
    </source>
</evidence>
<evidence type="ECO:0000256" key="10">
    <source>
        <dbReference type="ARBA" id="ARBA00023268"/>
    </source>
</evidence>
<dbReference type="InterPro" id="IPR006176">
    <property type="entry name" value="3-OHacyl-CoA_DH_NAD-bd"/>
</dbReference>
<dbReference type="SUPFAM" id="SSF52096">
    <property type="entry name" value="ClpP/crotonase"/>
    <property type="match status" value="1"/>
</dbReference>
<proteinExistence type="inferred from homology"/>
<comment type="pathway">
    <text evidence="1">Lipid metabolism; fatty acid beta-oxidation.</text>
</comment>
<feature type="domain" description="3-hydroxyacyl-CoA dehydrogenase NAD binding" evidence="12">
    <location>
        <begin position="310"/>
        <end position="481"/>
    </location>
</feature>
<dbReference type="EC" id="4.2.1.17" evidence="4"/>
<dbReference type="EMBL" id="UOGE01000074">
    <property type="protein sequence ID" value="VAX22393.1"/>
    <property type="molecule type" value="Genomic_DNA"/>
</dbReference>
<dbReference type="Pfam" id="PF00378">
    <property type="entry name" value="ECH_1"/>
    <property type="match status" value="1"/>
</dbReference>
<protein>
    <recommendedName>
        <fullName evidence="4">enoyl-CoA hydratase</fullName>
        <ecNumber evidence="4">4.2.1.17</ecNumber>
    </recommendedName>
</protein>
<dbReference type="InterPro" id="IPR029045">
    <property type="entry name" value="ClpP/crotonase-like_dom_sf"/>
</dbReference>
<evidence type="ECO:0000313" key="13">
    <source>
        <dbReference type="EMBL" id="VAX22393.1"/>
    </source>
</evidence>
<dbReference type="UniPathway" id="UPA00659"/>
<dbReference type="InterPro" id="IPR050136">
    <property type="entry name" value="FA_oxidation_alpha_subunit"/>
</dbReference>